<evidence type="ECO:0000313" key="2">
    <source>
        <dbReference type="Proteomes" id="UP000663881"/>
    </source>
</evidence>
<comment type="caution">
    <text evidence="1">The sequence shown here is derived from an EMBL/GenBank/DDBJ whole genome shotgun (WGS) entry which is preliminary data.</text>
</comment>
<reference evidence="1" key="1">
    <citation type="submission" date="2021-02" db="EMBL/GenBank/DDBJ databases">
        <authorList>
            <person name="Nowell W R."/>
        </authorList>
    </citation>
    <scope>NUCLEOTIDE SEQUENCE</scope>
</reference>
<name>A0A820QQM0_9BILA</name>
<gene>
    <name evidence="1" type="ORF">OKA104_LOCUS52912</name>
</gene>
<dbReference type="EMBL" id="CAJOAY010031775">
    <property type="protein sequence ID" value="CAF4428013.1"/>
    <property type="molecule type" value="Genomic_DNA"/>
</dbReference>
<dbReference type="Proteomes" id="UP000663881">
    <property type="component" value="Unassembled WGS sequence"/>
</dbReference>
<organism evidence="1 2">
    <name type="scientific">Adineta steineri</name>
    <dbReference type="NCBI Taxonomy" id="433720"/>
    <lineage>
        <taxon>Eukaryota</taxon>
        <taxon>Metazoa</taxon>
        <taxon>Spiralia</taxon>
        <taxon>Gnathifera</taxon>
        <taxon>Rotifera</taxon>
        <taxon>Eurotatoria</taxon>
        <taxon>Bdelloidea</taxon>
        <taxon>Adinetida</taxon>
        <taxon>Adinetidae</taxon>
        <taxon>Adineta</taxon>
    </lineage>
</organism>
<sequence>ENPEYYRTRYGSSLLDTATLLRLAREAGVSEDLV</sequence>
<feature type="non-terminal residue" evidence="1">
    <location>
        <position position="1"/>
    </location>
</feature>
<proteinExistence type="predicted"/>
<protein>
    <submittedName>
        <fullName evidence="1">Uncharacterized protein</fullName>
    </submittedName>
</protein>
<evidence type="ECO:0000313" key="1">
    <source>
        <dbReference type="EMBL" id="CAF4428013.1"/>
    </source>
</evidence>
<accession>A0A820QQM0</accession>
<dbReference type="AlphaFoldDB" id="A0A820QQM0"/>